<reference evidence="1" key="1">
    <citation type="journal article" date="2015" name="Nature">
        <title>Complex archaea that bridge the gap between prokaryotes and eukaryotes.</title>
        <authorList>
            <person name="Spang A."/>
            <person name="Saw J.H."/>
            <person name="Jorgensen S.L."/>
            <person name="Zaremba-Niedzwiedzka K."/>
            <person name="Martijn J."/>
            <person name="Lind A.E."/>
            <person name="van Eijk R."/>
            <person name="Schleper C."/>
            <person name="Guy L."/>
            <person name="Ettema T.J."/>
        </authorList>
    </citation>
    <scope>NUCLEOTIDE SEQUENCE</scope>
</reference>
<protein>
    <submittedName>
        <fullName evidence="1">Uncharacterized protein</fullName>
    </submittedName>
</protein>
<sequence length="353" mass="35663">MADRYLKATGNWADNNTWSATDGGAAGASFPTSADNAYITANGNGLTLTVDVNLSACLSLVCSGATTATLAIPAAVSLLVGGSITFTAEMTVTGVNATSVIRMVGTGTLTTAGLSLGCGLYAPYGGGVTITLAGDTVVDYNFSTYTGTLTTNNYNITCGSFINATTGTTYNLGSSTITCTGSFALIATSVINAGTSTIKVGLDFNGQSKTYNNVELNGAACTISGSNTFNTLTFKADTTQTLTFTDGTTQTITTPVFTGSSGKVKTLVGSSTGGWTITKAGGGTVDADYLALSYSEATPGQTWYTANSTDTVGNSGWIFAWLAGNILGVTVATINKINGVSLATINKINGVSN</sequence>
<comment type="caution">
    <text evidence="1">The sequence shown here is derived from an EMBL/GenBank/DDBJ whole genome shotgun (WGS) entry which is preliminary data.</text>
</comment>
<accession>A0A0F9SX72</accession>
<organism evidence="1">
    <name type="scientific">marine sediment metagenome</name>
    <dbReference type="NCBI Taxonomy" id="412755"/>
    <lineage>
        <taxon>unclassified sequences</taxon>
        <taxon>metagenomes</taxon>
        <taxon>ecological metagenomes</taxon>
    </lineage>
</organism>
<evidence type="ECO:0000313" key="1">
    <source>
        <dbReference type="EMBL" id="KKN71499.1"/>
    </source>
</evidence>
<dbReference type="EMBL" id="LAZR01000383">
    <property type="protein sequence ID" value="KKN71499.1"/>
    <property type="molecule type" value="Genomic_DNA"/>
</dbReference>
<gene>
    <name evidence="1" type="ORF">LCGC14_0420780</name>
</gene>
<dbReference type="AlphaFoldDB" id="A0A0F9SX72"/>
<proteinExistence type="predicted"/>
<name>A0A0F9SX72_9ZZZZ</name>